<dbReference type="Proteomes" id="UP000676336">
    <property type="component" value="Unassembled WGS sequence"/>
</dbReference>
<proteinExistence type="predicted"/>
<comment type="caution">
    <text evidence="2">The sequence shown here is derived from an EMBL/GenBank/DDBJ whole genome shotgun (WGS) entry which is preliminary data.</text>
</comment>
<feature type="non-terminal residue" evidence="2">
    <location>
        <position position="15"/>
    </location>
</feature>
<accession>A0A8S3EA60</accession>
<gene>
    <name evidence="1" type="ORF">BYL167_LOCUS51513</name>
    <name evidence="2" type="ORF">SMN809_LOCUS58726</name>
</gene>
<dbReference type="EMBL" id="CAJOBH010162974">
    <property type="protein sequence ID" value="CAF4885286.1"/>
    <property type="molecule type" value="Genomic_DNA"/>
</dbReference>
<evidence type="ECO:0000313" key="2">
    <source>
        <dbReference type="EMBL" id="CAF5042674.1"/>
    </source>
</evidence>
<reference evidence="2" key="1">
    <citation type="submission" date="2021-02" db="EMBL/GenBank/DDBJ databases">
        <authorList>
            <person name="Nowell W R."/>
        </authorList>
    </citation>
    <scope>NUCLEOTIDE SEQUENCE</scope>
</reference>
<name>A0A8S3EA60_9BILA</name>
<dbReference type="Proteomes" id="UP000681967">
    <property type="component" value="Unassembled WGS sequence"/>
</dbReference>
<evidence type="ECO:0000313" key="1">
    <source>
        <dbReference type="EMBL" id="CAF4885286.1"/>
    </source>
</evidence>
<sequence length="15" mass="1637">MVSGITIAFQRSITI</sequence>
<dbReference type="EMBL" id="CAJOBI010221544">
    <property type="protein sequence ID" value="CAF5042674.1"/>
    <property type="molecule type" value="Genomic_DNA"/>
</dbReference>
<evidence type="ECO:0000313" key="3">
    <source>
        <dbReference type="Proteomes" id="UP000676336"/>
    </source>
</evidence>
<protein>
    <submittedName>
        <fullName evidence="2">Uncharacterized protein</fullName>
    </submittedName>
</protein>
<organism evidence="2 3">
    <name type="scientific">Rotaria magnacalcarata</name>
    <dbReference type="NCBI Taxonomy" id="392030"/>
    <lineage>
        <taxon>Eukaryota</taxon>
        <taxon>Metazoa</taxon>
        <taxon>Spiralia</taxon>
        <taxon>Gnathifera</taxon>
        <taxon>Rotifera</taxon>
        <taxon>Eurotatoria</taxon>
        <taxon>Bdelloidea</taxon>
        <taxon>Philodinida</taxon>
        <taxon>Philodinidae</taxon>
        <taxon>Rotaria</taxon>
    </lineage>
</organism>